<protein>
    <submittedName>
        <fullName evidence="2">Uncharacterized protein</fullName>
    </submittedName>
</protein>
<sequence>MRWSLYLQREHTKEAKAAEEDLRRKISEIAGKCDMQFRRAEELSASLAEGIQKPEEELTSWAKKLADCESAKSSEVECRLRVESECRRLRKQLRKADMRSQESQRRMEKAEEAYRHLRNETTDELKLRLEKCLNGFAMWGLQTLKWLKLDSLERRLMSAKTSGSAGHKQIVELVNTFSEVLNEARQNVEVEIVNVLRKLGVENSSYDAITVTSDGTTPETDLPQAVDIPELPL</sequence>
<organism evidence="2 3">
    <name type="scientific">Marchantia polymorpha subsp. ruderalis</name>
    <dbReference type="NCBI Taxonomy" id="1480154"/>
    <lineage>
        <taxon>Eukaryota</taxon>
        <taxon>Viridiplantae</taxon>
        <taxon>Streptophyta</taxon>
        <taxon>Embryophyta</taxon>
        <taxon>Marchantiophyta</taxon>
        <taxon>Marchantiopsida</taxon>
        <taxon>Marchantiidae</taxon>
        <taxon>Marchantiales</taxon>
        <taxon>Marchantiaceae</taxon>
        <taxon>Marchantia</taxon>
    </lineage>
</organism>
<dbReference type="Proteomes" id="UP000077202">
    <property type="component" value="Unassembled WGS sequence"/>
</dbReference>
<keyword evidence="3" id="KW-1185">Reference proteome</keyword>
<keyword evidence="1" id="KW-0175">Coiled coil</keyword>
<proteinExistence type="predicted"/>
<evidence type="ECO:0000313" key="3">
    <source>
        <dbReference type="Proteomes" id="UP000077202"/>
    </source>
</evidence>
<evidence type="ECO:0000256" key="1">
    <source>
        <dbReference type="SAM" id="Coils"/>
    </source>
</evidence>
<dbReference type="EMBL" id="LVLJ01000022">
    <property type="protein sequence ID" value="OAE35947.1"/>
    <property type="molecule type" value="Genomic_DNA"/>
</dbReference>
<reference evidence="2" key="1">
    <citation type="submission" date="2016-03" db="EMBL/GenBank/DDBJ databases">
        <title>Mechanisms controlling the formation of the plant cell surface in tip-growing cells are functionally conserved among land plants.</title>
        <authorList>
            <person name="Honkanen S."/>
            <person name="Jones V.A."/>
            <person name="Morieri G."/>
            <person name="Champion C."/>
            <person name="Hetherington A.J."/>
            <person name="Kelly S."/>
            <person name="Saint-Marcoux D."/>
            <person name="Proust H."/>
            <person name="Prescott H."/>
            <person name="Dolan L."/>
        </authorList>
    </citation>
    <scope>NUCLEOTIDE SEQUENCE [LARGE SCALE GENOMIC DNA]</scope>
    <source>
        <tissue evidence="2">Whole gametophyte</tissue>
    </source>
</reference>
<comment type="caution">
    <text evidence="2">The sequence shown here is derived from an EMBL/GenBank/DDBJ whole genome shotgun (WGS) entry which is preliminary data.</text>
</comment>
<evidence type="ECO:0000313" key="2">
    <source>
        <dbReference type="EMBL" id="OAE35947.1"/>
    </source>
</evidence>
<name>A0A176WS43_MARPO</name>
<accession>A0A176WS43</accession>
<dbReference type="AlphaFoldDB" id="A0A176WS43"/>
<feature type="coiled-coil region" evidence="1">
    <location>
        <begin position="79"/>
        <end position="120"/>
    </location>
</feature>
<gene>
    <name evidence="2" type="ORF">AXG93_2094s1000</name>
</gene>